<organism evidence="2 3">
    <name type="scientific">Acer negundo</name>
    <name type="common">Box elder</name>
    <dbReference type="NCBI Taxonomy" id="4023"/>
    <lineage>
        <taxon>Eukaryota</taxon>
        <taxon>Viridiplantae</taxon>
        <taxon>Streptophyta</taxon>
        <taxon>Embryophyta</taxon>
        <taxon>Tracheophyta</taxon>
        <taxon>Spermatophyta</taxon>
        <taxon>Magnoliopsida</taxon>
        <taxon>eudicotyledons</taxon>
        <taxon>Gunneridae</taxon>
        <taxon>Pentapetalae</taxon>
        <taxon>rosids</taxon>
        <taxon>malvids</taxon>
        <taxon>Sapindales</taxon>
        <taxon>Sapindaceae</taxon>
        <taxon>Hippocastanoideae</taxon>
        <taxon>Acereae</taxon>
        <taxon>Acer</taxon>
    </lineage>
</organism>
<feature type="region of interest" description="Disordered" evidence="1">
    <location>
        <begin position="23"/>
        <end position="72"/>
    </location>
</feature>
<evidence type="ECO:0000313" key="3">
    <source>
        <dbReference type="Proteomes" id="UP001064489"/>
    </source>
</evidence>
<evidence type="ECO:0000256" key="1">
    <source>
        <dbReference type="SAM" id="MobiDB-lite"/>
    </source>
</evidence>
<dbReference type="Proteomes" id="UP001064489">
    <property type="component" value="Chromosome 2"/>
</dbReference>
<proteinExistence type="predicted"/>
<dbReference type="EMBL" id="JAJSOW010000106">
    <property type="protein sequence ID" value="KAI9161949.1"/>
    <property type="molecule type" value="Genomic_DNA"/>
</dbReference>
<dbReference type="AlphaFoldDB" id="A0AAD5NJI8"/>
<feature type="compositionally biased region" description="Polar residues" evidence="1">
    <location>
        <begin position="23"/>
        <end position="56"/>
    </location>
</feature>
<reference evidence="2" key="1">
    <citation type="journal article" date="2022" name="Plant J.">
        <title>Strategies of tolerance reflected in two North American maple genomes.</title>
        <authorList>
            <person name="McEvoy S.L."/>
            <person name="Sezen U.U."/>
            <person name="Trouern-Trend A."/>
            <person name="McMahon S.M."/>
            <person name="Schaberg P.G."/>
            <person name="Yang J."/>
            <person name="Wegrzyn J.L."/>
            <person name="Swenson N.G."/>
        </authorList>
    </citation>
    <scope>NUCLEOTIDE SEQUENCE</scope>
    <source>
        <strain evidence="2">91603</strain>
    </source>
</reference>
<accession>A0AAD5NJI8</accession>
<sequence>MDSNGLINPLTSPFPLFNMTNKPCASSVPQPPRNSFLQNASHDQASSSPRNGQFLNTDIPLPSLTPNRLSHDENSERVLQVLLVRSEQTHSRNAPAGFDHDDDAYVLPWTIRTQFFCSVSRLNTVQILNLRI</sequence>
<reference evidence="2" key="2">
    <citation type="submission" date="2023-02" db="EMBL/GenBank/DDBJ databases">
        <authorList>
            <person name="Swenson N.G."/>
            <person name="Wegrzyn J.L."/>
            <person name="Mcevoy S.L."/>
        </authorList>
    </citation>
    <scope>NUCLEOTIDE SEQUENCE</scope>
    <source>
        <strain evidence="2">91603</strain>
        <tissue evidence="2">Leaf</tissue>
    </source>
</reference>
<comment type="caution">
    <text evidence="2">The sequence shown here is derived from an EMBL/GenBank/DDBJ whole genome shotgun (WGS) entry which is preliminary data.</text>
</comment>
<evidence type="ECO:0000313" key="2">
    <source>
        <dbReference type="EMBL" id="KAI9161949.1"/>
    </source>
</evidence>
<keyword evidence="3" id="KW-1185">Reference proteome</keyword>
<name>A0AAD5NJI8_ACENE</name>
<gene>
    <name evidence="2" type="ORF">LWI28_022273</name>
</gene>
<protein>
    <submittedName>
        <fullName evidence="2">Uncharacterized protein</fullName>
    </submittedName>
</protein>